<organism evidence="1 2">
    <name type="scientific">Pleurodeles waltl</name>
    <name type="common">Iberian ribbed newt</name>
    <dbReference type="NCBI Taxonomy" id="8319"/>
    <lineage>
        <taxon>Eukaryota</taxon>
        <taxon>Metazoa</taxon>
        <taxon>Chordata</taxon>
        <taxon>Craniata</taxon>
        <taxon>Vertebrata</taxon>
        <taxon>Euteleostomi</taxon>
        <taxon>Amphibia</taxon>
        <taxon>Batrachia</taxon>
        <taxon>Caudata</taxon>
        <taxon>Salamandroidea</taxon>
        <taxon>Salamandridae</taxon>
        <taxon>Pleurodelinae</taxon>
        <taxon>Pleurodeles</taxon>
    </lineage>
</organism>
<protein>
    <submittedName>
        <fullName evidence="1">Uncharacterized protein</fullName>
    </submittedName>
</protein>
<dbReference type="AlphaFoldDB" id="A0AAV7NC04"/>
<gene>
    <name evidence="1" type="ORF">NDU88_008061</name>
</gene>
<evidence type="ECO:0000313" key="2">
    <source>
        <dbReference type="Proteomes" id="UP001066276"/>
    </source>
</evidence>
<accession>A0AAV7NC04</accession>
<dbReference type="Proteomes" id="UP001066276">
    <property type="component" value="Chromosome 9"/>
</dbReference>
<dbReference type="EMBL" id="JANPWB010000013">
    <property type="protein sequence ID" value="KAJ1110713.1"/>
    <property type="molecule type" value="Genomic_DNA"/>
</dbReference>
<reference evidence="1" key="1">
    <citation type="journal article" date="2022" name="bioRxiv">
        <title>Sequencing and chromosome-scale assembly of the giantPleurodeles waltlgenome.</title>
        <authorList>
            <person name="Brown T."/>
            <person name="Elewa A."/>
            <person name="Iarovenko S."/>
            <person name="Subramanian E."/>
            <person name="Araus A.J."/>
            <person name="Petzold A."/>
            <person name="Susuki M."/>
            <person name="Suzuki K.-i.T."/>
            <person name="Hayashi T."/>
            <person name="Toyoda A."/>
            <person name="Oliveira C."/>
            <person name="Osipova E."/>
            <person name="Leigh N.D."/>
            <person name="Simon A."/>
            <person name="Yun M.H."/>
        </authorList>
    </citation>
    <scope>NUCLEOTIDE SEQUENCE</scope>
    <source>
        <strain evidence="1">20211129_DDA</strain>
        <tissue evidence="1">Liver</tissue>
    </source>
</reference>
<name>A0AAV7NC04_PLEWA</name>
<evidence type="ECO:0000313" key="1">
    <source>
        <dbReference type="EMBL" id="KAJ1110713.1"/>
    </source>
</evidence>
<comment type="caution">
    <text evidence="1">The sequence shown here is derived from an EMBL/GenBank/DDBJ whole genome shotgun (WGS) entry which is preliminary data.</text>
</comment>
<sequence>MAKNRPASHHVSSDPEGAEVWLHCSAPRVDILCGVALDWGWPRLCGVVRGRYVVMSNLRVRRVCELDGSDGPTTELLRRLGVTRAGKQSGAEPSPRKINS</sequence>
<proteinExistence type="predicted"/>
<keyword evidence="2" id="KW-1185">Reference proteome</keyword>